<dbReference type="RefSeq" id="XP_012336844.1">
    <property type="nucleotide sequence ID" value="XM_012481421.1"/>
</dbReference>
<name>A0A0D9QHG1_PLAFR</name>
<feature type="signal peptide" evidence="2">
    <location>
        <begin position="1"/>
        <end position="20"/>
    </location>
</feature>
<evidence type="ECO:0000313" key="4">
    <source>
        <dbReference type="Proteomes" id="UP000054561"/>
    </source>
</evidence>
<keyword evidence="2" id="KW-0732">Signal</keyword>
<dbReference type="VEuPathDB" id="PlasmoDB:AK88_03811"/>
<dbReference type="EMBL" id="KQ001691">
    <property type="protein sequence ID" value="KJP86520.1"/>
    <property type="molecule type" value="Genomic_DNA"/>
</dbReference>
<reference evidence="3 4" key="1">
    <citation type="submission" date="2014-03" db="EMBL/GenBank/DDBJ databases">
        <title>The Genome Sequence of Plasmodium fragile nilgiri.</title>
        <authorList>
            <consortium name="The Broad Institute Genomics Platform"/>
            <consortium name="The Broad Institute Genome Sequencing Center for Infectious Disease"/>
            <person name="Neafsey D."/>
            <person name="Duraisingh M."/>
            <person name="Young S.K."/>
            <person name="Zeng Q."/>
            <person name="Gargeya S."/>
            <person name="Abouelleil A."/>
            <person name="Alvarado L."/>
            <person name="Chapman S.B."/>
            <person name="Gainer-Dewar J."/>
            <person name="Goldberg J."/>
            <person name="Griggs A."/>
            <person name="Gujja S."/>
            <person name="Hansen M."/>
            <person name="Howarth C."/>
            <person name="Imamovic A."/>
            <person name="Larimer J."/>
            <person name="Pearson M."/>
            <person name="Poon T.W."/>
            <person name="Priest M."/>
            <person name="Roberts A."/>
            <person name="Saif S."/>
            <person name="Shea T."/>
            <person name="Sykes S."/>
            <person name="Wortman J."/>
            <person name="Nusbaum C."/>
            <person name="Birren B."/>
        </authorList>
    </citation>
    <scope>NUCLEOTIDE SEQUENCE [LARGE SCALE GENOMIC DNA]</scope>
    <source>
        <strain evidence="4">nilgiri</strain>
    </source>
</reference>
<evidence type="ECO:0000256" key="1">
    <source>
        <dbReference type="SAM" id="MobiDB-lite"/>
    </source>
</evidence>
<protein>
    <submittedName>
        <fullName evidence="3">Uncharacterized protein</fullName>
    </submittedName>
</protein>
<evidence type="ECO:0000256" key="2">
    <source>
        <dbReference type="SAM" id="SignalP"/>
    </source>
</evidence>
<feature type="compositionally biased region" description="Low complexity" evidence="1">
    <location>
        <begin position="43"/>
        <end position="63"/>
    </location>
</feature>
<accession>A0A0D9QHG1</accession>
<dbReference type="GeneID" id="24269125"/>
<sequence length="258" mass="27286">MKYSFLVFLALCAAYGNNVAVFTTTQTPPGDSAVTQSTSTDQVTGTGHVTSSGEGSHSGSSESAQKGPQADNLQSTGFSAQSHEPTNPQGGGSHSGGSAAPAASGSSSPSSPASPSAQAAASQVQPITKKAEIKSALLKNFTGVKVTGPCDTEVGLFLIPYIYISVKVADNDIELSTKFPNADNIMVQFSDDGKTMTNKCDKDPQKTFKFIVYLEDNILTLKWIVYPLSDSKDKWSRKIRSGGIRIRSTGKQKKKKYT</sequence>
<dbReference type="Proteomes" id="UP000054561">
    <property type="component" value="Unassembled WGS sequence"/>
</dbReference>
<proteinExistence type="predicted"/>
<dbReference type="AlphaFoldDB" id="A0A0D9QHG1"/>
<feature type="compositionally biased region" description="Polar residues" evidence="1">
    <location>
        <begin position="71"/>
        <end position="87"/>
    </location>
</feature>
<keyword evidence="4" id="KW-1185">Reference proteome</keyword>
<feature type="region of interest" description="Disordered" evidence="1">
    <location>
        <begin position="27"/>
        <end position="123"/>
    </location>
</feature>
<organism evidence="3 4">
    <name type="scientific">Plasmodium fragile</name>
    <dbReference type="NCBI Taxonomy" id="5857"/>
    <lineage>
        <taxon>Eukaryota</taxon>
        <taxon>Sar</taxon>
        <taxon>Alveolata</taxon>
        <taxon>Apicomplexa</taxon>
        <taxon>Aconoidasida</taxon>
        <taxon>Haemosporida</taxon>
        <taxon>Plasmodiidae</taxon>
        <taxon>Plasmodium</taxon>
        <taxon>Plasmodium (Plasmodium)</taxon>
    </lineage>
</organism>
<feature type="compositionally biased region" description="Low complexity" evidence="1">
    <location>
        <begin position="96"/>
        <end position="123"/>
    </location>
</feature>
<gene>
    <name evidence="3" type="ORF">AK88_03811</name>
</gene>
<feature type="chain" id="PRO_5002343694" evidence="2">
    <location>
        <begin position="21"/>
        <end position="258"/>
    </location>
</feature>
<feature type="compositionally biased region" description="Polar residues" evidence="1">
    <location>
        <begin position="27"/>
        <end position="42"/>
    </location>
</feature>
<evidence type="ECO:0000313" key="3">
    <source>
        <dbReference type="EMBL" id="KJP86520.1"/>
    </source>
</evidence>